<reference evidence="2" key="1">
    <citation type="submission" date="2021-06" db="EMBL/GenBank/DDBJ databases">
        <title>Comparative genomics, transcriptomics and evolutionary studies reveal genomic signatures of adaptation to plant cell wall in hemibiotrophic fungi.</title>
        <authorList>
            <consortium name="DOE Joint Genome Institute"/>
            <person name="Baroncelli R."/>
            <person name="Diaz J.F."/>
            <person name="Benocci T."/>
            <person name="Peng M."/>
            <person name="Battaglia E."/>
            <person name="Haridas S."/>
            <person name="Andreopoulos W."/>
            <person name="Labutti K."/>
            <person name="Pangilinan J."/>
            <person name="Floch G.L."/>
            <person name="Makela M.R."/>
            <person name="Henrissat B."/>
            <person name="Grigoriev I.V."/>
            <person name="Crouch J.A."/>
            <person name="De Vries R.P."/>
            <person name="Sukno S.A."/>
            <person name="Thon M.R."/>
        </authorList>
    </citation>
    <scope>NUCLEOTIDE SEQUENCE</scope>
    <source>
        <strain evidence="2">MAFF235873</strain>
    </source>
</reference>
<proteinExistence type="predicted"/>
<organism evidence="2 3">
    <name type="scientific">Colletotrichum zoysiae</name>
    <dbReference type="NCBI Taxonomy" id="1216348"/>
    <lineage>
        <taxon>Eukaryota</taxon>
        <taxon>Fungi</taxon>
        <taxon>Dikarya</taxon>
        <taxon>Ascomycota</taxon>
        <taxon>Pezizomycotina</taxon>
        <taxon>Sordariomycetes</taxon>
        <taxon>Hypocreomycetidae</taxon>
        <taxon>Glomerellales</taxon>
        <taxon>Glomerellaceae</taxon>
        <taxon>Colletotrichum</taxon>
        <taxon>Colletotrichum graminicola species complex</taxon>
    </lineage>
</organism>
<dbReference type="AlphaFoldDB" id="A0AAD9H7E3"/>
<feature type="compositionally biased region" description="Basic and acidic residues" evidence="1">
    <location>
        <begin position="138"/>
        <end position="151"/>
    </location>
</feature>
<dbReference type="EMBL" id="MU842984">
    <property type="protein sequence ID" value="KAK2023855.1"/>
    <property type="molecule type" value="Genomic_DNA"/>
</dbReference>
<gene>
    <name evidence="2" type="ORF">LX32DRAFT_706922</name>
</gene>
<comment type="caution">
    <text evidence="2">The sequence shown here is derived from an EMBL/GenBank/DDBJ whole genome shotgun (WGS) entry which is preliminary data.</text>
</comment>
<sequence length="184" mass="20637">MNLVGLGNTYLRNVLRVQRGNLPMYGVPIRTHSDTMSNRGMVVLNELNELLLVRRPQPKPLAMVATSAALLLLVQTCVDGRKRKIGQLGCVTPRSQENRTQGPWRSNRLQETHYSCILSLYESPCSLPASPAEINQDTGRDGKDKGLENTERGVFYSPYPIDDSRMRRDQRGSTAMKSRLLHGT</sequence>
<dbReference type="Proteomes" id="UP001232148">
    <property type="component" value="Unassembled WGS sequence"/>
</dbReference>
<name>A0AAD9H7E3_9PEZI</name>
<accession>A0AAD9H7E3</accession>
<protein>
    <submittedName>
        <fullName evidence="2">Uncharacterized protein</fullName>
    </submittedName>
</protein>
<feature type="compositionally biased region" description="Basic and acidic residues" evidence="1">
    <location>
        <begin position="162"/>
        <end position="171"/>
    </location>
</feature>
<evidence type="ECO:0000256" key="1">
    <source>
        <dbReference type="SAM" id="MobiDB-lite"/>
    </source>
</evidence>
<keyword evidence="3" id="KW-1185">Reference proteome</keyword>
<evidence type="ECO:0000313" key="3">
    <source>
        <dbReference type="Proteomes" id="UP001232148"/>
    </source>
</evidence>
<evidence type="ECO:0000313" key="2">
    <source>
        <dbReference type="EMBL" id="KAK2023855.1"/>
    </source>
</evidence>
<feature type="region of interest" description="Disordered" evidence="1">
    <location>
        <begin position="129"/>
        <end position="184"/>
    </location>
</feature>